<organism evidence="1">
    <name type="scientific">bioreactor metagenome</name>
    <dbReference type="NCBI Taxonomy" id="1076179"/>
    <lineage>
        <taxon>unclassified sequences</taxon>
        <taxon>metagenomes</taxon>
        <taxon>ecological metagenomes</taxon>
    </lineage>
</organism>
<name>A0A645AHB5_9ZZZZ</name>
<reference evidence="1" key="1">
    <citation type="submission" date="2019-08" db="EMBL/GenBank/DDBJ databases">
        <authorList>
            <person name="Kucharzyk K."/>
            <person name="Murdoch R.W."/>
            <person name="Higgins S."/>
            <person name="Loffler F."/>
        </authorList>
    </citation>
    <scope>NUCLEOTIDE SEQUENCE</scope>
</reference>
<sequence length="160" mass="18532">MRIGGFGQFIAQFAFDRRPYEATVAVFIGGFYVRRSDAVWIHQHFFRQIREDFLLIDRDRNLQDAGFFAAVHSQDAVRYGRGHTLGKIVVHLEDALFVALGILHRADDLAVFARELADMFAVSRFIADDFGDDFMGPSQNVFYSRKFHFLIQEFLGLRLY</sequence>
<comment type="caution">
    <text evidence="1">The sequence shown here is derived from an EMBL/GenBank/DDBJ whole genome shotgun (WGS) entry which is preliminary data.</text>
</comment>
<gene>
    <name evidence="1" type="ORF">SDC9_99362</name>
</gene>
<dbReference type="EMBL" id="VSSQ01013938">
    <property type="protein sequence ID" value="MPM52602.1"/>
    <property type="molecule type" value="Genomic_DNA"/>
</dbReference>
<protein>
    <submittedName>
        <fullName evidence="1">Uncharacterized protein</fullName>
    </submittedName>
</protein>
<dbReference type="AlphaFoldDB" id="A0A645AHB5"/>
<evidence type="ECO:0000313" key="1">
    <source>
        <dbReference type="EMBL" id="MPM52602.1"/>
    </source>
</evidence>
<proteinExistence type="predicted"/>
<accession>A0A645AHB5</accession>